<sequence length="83" mass="9537">MRTYKILIIFVMLIVFGAVGLMLKGEFPLSQMGHIESECLGVNIPEKIKYTQSRAYCQCFKHQLNFRNAKDSEHNCTINVAVR</sequence>
<gene>
    <name evidence="2" type="ORF">F963_03022</name>
</gene>
<evidence type="ECO:0000313" key="2">
    <source>
        <dbReference type="EMBL" id="ENV20891.1"/>
    </source>
</evidence>
<feature type="transmembrane region" description="Helical" evidence="1">
    <location>
        <begin position="6"/>
        <end position="23"/>
    </location>
</feature>
<dbReference type="Proteomes" id="UP000013270">
    <property type="component" value="Unassembled WGS sequence"/>
</dbReference>
<dbReference type="AlphaFoldDB" id="N8X9D5"/>
<dbReference type="HOGENOM" id="CLU_2534916_0_0_6"/>
<accession>N8X9D5</accession>
<comment type="caution">
    <text evidence="2">The sequence shown here is derived from an EMBL/GenBank/DDBJ whole genome shotgun (WGS) entry which is preliminary data.</text>
</comment>
<keyword evidence="1" id="KW-0812">Transmembrane</keyword>
<dbReference type="EMBL" id="APPK01000045">
    <property type="protein sequence ID" value="ENV20891.1"/>
    <property type="molecule type" value="Genomic_DNA"/>
</dbReference>
<keyword evidence="1" id="KW-0472">Membrane</keyword>
<keyword evidence="1" id="KW-1133">Transmembrane helix</keyword>
<organism evidence="2 3">
    <name type="scientific">Acinetobacter bereziniae NIPH 3</name>
    <dbReference type="NCBI Taxonomy" id="1217651"/>
    <lineage>
        <taxon>Bacteria</taxon>
        <taxon>Pseudomonadati</taxon>
        <taxon>Pseudomonadota</taxon>
        <taxon>Gammaproteobacteria</taxon>
        <taxon>Moraxellales</taxon>
        <taxon>Moraxellaceae</taxon>
        <taxon>Acinetobacter</taxon>
    </lineage>
</organism>
<evidence type="ECO:0000256" key="1">
    <source>
        <dbReference type="SAM" id="Phobius"/>
    </source>
</evidence>
<evidence type="ECO:0000313" key="3">
    <source>
        <dbReference type="Proteomes" id="UP000013270"/>
    </source>
</evidence>
<name>N8X9D5_ACIBZ</name>
<reference evidence="2 3" key="1">
    <citation type="submission" date="2013-02" db="EMBL/GenBank/DDBJ databases">
        <title>The Genome Sequence of Acinetobacter bereziniae NIPH 3.</title>
        <authorList>
            <consortium name="The Broad Institute Genome Sequencing Platform"/>
            <consortium name="The Broad Institute Genome Sequencing Center for Infectious Disease"/>
            <person name="Cerqueira G."/>
            <person name="Feldgarden M."/>
            <person name="Courvalin P."/>
            <person name="Perichon B."/>
            <person name="Grillot-Courvalin C."/>
            <person name="Clermont D."/>
            <person name="Rocha E."/>
            <person name="Yoon E.-J."/>
            <person name="Nemec A."/>
            <person name="Walker B."/>
            <person name="Young S.K."/>
            <person name="Zeng Q."/>
            <person name="Gargeya S."/>
            <person name="Fitzgerald M."/>
            <person name="Haas B."/>
            <person name="Abouelleil A."/>
            <person name="Alvarado L."/>
            <person name="Arachchi H.M."/>
            <person name="Berlin A.M."/>
            <person name="Chapman S.B."/>
            <person name="Dewar J."/>
            <person name="Goldberg J."/>
            <person name="Griggs A."/>
            <person name="Gujja S."/>
            <person name="Hansen M."/>
            <person name="Howarth C."/>
            <person name="Imamovic A."/>
            <person name="Larimer J."/>
            <person name="McCowan C."/>
            <person name="Murphy C."/>
            <person name="Neiman D."/>
            <person name="Pearson M."/>
            <person name="Priest M."/>
            <person name="Roberts A."/>
            <person name="Saif S."/>
            <person name="Shea T."/>
            <person name="Sisk P."/>
            <person name="Sykes S."/>
            <person name="Wortman J."/>
            <person name="Nusbaum C."/>
            <person name="Birren B."/>
        </authorList>
    </citation>
    <scope>NUCLEOTIDE SEQUENCE [LARGE SCALE GENOMIC DNA]</scope>
    <source>
        <strain evidence="2 3">NIPH 3</strain>
    </source>
</reference>
<protein>
    <submittedName>
        <fullName evidence="2">Uncharacterized protein</fullName>
    </submittedName>
</protein>
<proteinExistence type="predicted"/>